<protein>
    <submittedName>
        <fullName evidence="2">HflK protein</fullName>
    </submittedName>
</protein>
<reference evidence="2 3" key="1">
    <citation type="submission" date="2018-06" db="EMBL/GenBank/DDBJ databases">
        <authorList>
            <consortium name="Pathogen Informatics"/>
            <person name="Doyle S."/>
        </authorList>
    </citation>
    <scope>NUCLEOTIDE SEQUENCE [LARGE SCALE GENOMIC DNA]</scope>
    <source>
        <strain evidence="2 3">NCTC1659</strain>
    </source>
</reference>
<feature type="region of interest" description="Disordered" evidence="1">
    <location>
        <begin position="1"/>
        <end position="50"/>
    </location>
</feature>
<sequence>MSFNNSDQDPWGKPGSSGQKPENNQSHNGDKQSGWEQPKNQQKNTEQSPPDIEEIFNLLKNSVVSLVKVAKKVSKIYRL</sequence>
<evidence type="ECO:0000313" key="3">
    <source>
        <dbReference type="Proteomes" id="UP000254329"/>
    </source>
</evidence>
<organism evidence="2 3">
    <name type="scientific">Canicola haemoglobinophilus</name>
    <dbReference type="NCBI Taxonomy" id="733"/>
    <lineage>
        <taxon>Bacteria</taxon>
        <taxon>Pseudomonadati</taxon>
        <taxon>Pseudomonadota</taxon>
        <taxon>Gammaproteobacteria</taxon>
        <taxon>Pasteurellales</taxon>
        <taxon>Pasteurellaceae</taxon>
        <taxon>Canicola</taxon>
    </lineage>
</organism>
<evidence type="ECO:0000313" key="2">
    <source>
        <dbReference type="EMBL" id="STO61149.1"/>
    </source>
</evidence>
<feature type="compositionally biased region" description="Polar residues" evidence="1">
    <location>
        <begin position="34"/>
        <end position="48"/>
    </location>
</feature>
<gene>
    <name evidence="2" type="primary">hflK_2</name>
    <name evidence="2" type="ORF">NCTC1659_02459</name>
</gene>
<evidence type="ECO:0000256" key="1">
    <source>
        <dbReference type="SAM" id="MobiDB-lite"/>
    </source>
</evidence>
<accession>A0A377HZ29</accession>
<dbReference type="AlphaFoldDB" id="A0A377HZ29"/>
<keyword evidence="3" id="KW-1185">Reference proteome</keyword>
<dbReference type="EMBL" id="UGHF01000001">
    <property type="protein sequence ID" value="STO61149.1"/>
    <property type="molecule type" value="Genomic_DNA"/>
</dbReference>
<dbReference type="Proteomes" id="UP000254329">
    <property type="component" value="Unassembled WGS sequence"/>
</dbReference>
<name>A0A377HZ29_9PAST</name>
<proteinExistence type="predicted"/>
<feature type="compositionally biased region" description="Polar residues" evidence="1">
    <location>
        <begin position="16"/>
        <end position="27"/>
    </location>
</feature>